<evidence type="ECO:0000313" key="3">
    <source>
        <dbReference type="Araport" id="AT5G22280"/>
    </source>
</evidence>
<reference evidence="5 6" key="1">
    <citation type="submission" date="2019-11" db="EMBL/GenBank/DDBJ databases">
        <authorList>
            <person name="Jiao W.-B."/>
            <person name="Schneeberger K."/>
        </authorList>
    </citation>
    <scope>NUCLEOTIDE SEQUENCE [LARGE SCALE GENOMIC DNA]</scope>
    <source>
        <strain evidence="6">cv. An-1</strain>
        <strain evidence="7">cv. C24</strain>
    </source>
</reference>
<evidence type="ECO:0000256" key="1">
    <source>
        <dbReference type="SAM" id="MobiDB-lite"/>
    </source>
</evidence>
<dbReference type="ExpressionAtlas" id="A0A654G3B8">
    <property type="expression patterns" value="baseline and differential"/>
</dbReference>
<dbReference type="GeneID" id="832288"/>
<evidence type="ECO:0000256" key="2">
    <source>
        <dbReference type="SAM" id="SignalP"/>
    </source>
</evidence>
<dbReference type="OrthoDB" id="1930404at2759"/>
<keyword evidence="2" id="KW-0732">Signal</keyword>
<dbReference type="EMBL" id="CACRSJ010000110">
    <property type="protein sequence ID" value="VYS67556.1"/>
    <property type="molecule type" value="Genomic_DNA"/>
</dbReference>
<evidence type="ECO:0000313" key="5">
    <source>
        <dbReference type="EMBL" id="VYS67556.1"/>
    </source>
</evidence>
<accession>A0A654G3B8</accession>
<proteinExistence type="predicted"/>
<evidence type="ECO:0008006" key="8">
    <source>
        <dbReference type="Google" id="ProtNLM"/>
    </source>
</evidence>
<dbReference type="Araport" id="AT5G22280"/>
<organism evidence="5 6">
    <name type="scientific">Arabidopsis thaliana</name>
    <name type="common">Mouse-ear cress</name>
    <dbReference type="NCBI Taxonomy" id="3702"/>
    <lineage>
        <taxon>Eukaryota</taxon>
        <taxon>Viridiplantae</taxon>
        <taxon>Streptophyta</taxon>
        <taxon>Embryophyta</taxon>
        <taxon>Tracheophyta</taxon>
        <taxon>Spermatophyta</taxon>
        <taxon>Magnoliopsida</taxon>
        <taxon>eudicotyledons</taxon>
        <taxon>Gunneridae</taxon>
        <taxon>Pentapetalae</taxon>
        <taxon>rosids</taxon>
        <taxon>malvids</taxon>
        <taxon>Brassicales</taxon>
        <taxon>Brassicaceae</taxon>
        <taxon>Camelineae</taxon>
        <taxon>Arabidopsis</taxon>
    </lineage>
</organism>
<sequence length="136" mass="15999">MSRPIMLVFLLVILIVTSQFEWRQPLLELDAAPSLSQKHQQIAKREEAVKEKMRLVEKHRLIGLATLKFHWMYDEPHNFSIILNLKIEEDLSILSLLIVTDHLVTRETYPEAKRPCTKSSNAVTAMQRRERDTKRH</sequence>
<dbReference type="AlphaFoldDB" id="A0A654G3B8"/>
<feature type="chain" id="PRO_5038308609" description="Transmembrane protein" evidence="2">
    <location>
        <begin position="19"/>
        <end position="136"/>
    </location>
</feature>
<feature type="signal peptide" evidence="2">
    <location>
        <begin position="1"/>
        <end position="18"/>
    </location>
</feature>
<evidence type="ECO:0000313" key="4">
    <source>
        <dbReference type="EMBL" id="CAA0404098.1"/>
    </source>
</evidence>
<feature type="region of interest" description="Disordered" evidence="1">
    <location>
        <begin position="114"/>
        <end position="136"/>
    </location>
</feature>
<dbReference type="PANTHER" id="PTHR34564:SF9">
    <property type="entry name" value="PEPTIDYL-PROLYL CIS-TRANS ISOMERASE G"/>
    <property type="match status" value="1"/>
</dbReference>
<dbReference type="PANTHER" id="PTHR34564">
    <property type="entry name" value="PEPTIDYL-PROLYL CIS-TRANS ISOMERASE G"/>
    <property type="match status" value="1"/>
</dbReference>
<evidence type="ECO:0000313" key="7">
    <source>
        <dbReference type="Proteomes" id="UP000434276"/>
    </source>
</evidence>
<name>A0A654G3B8_ARATH</name>
<protein>
    <recommendedName>
        <fullName evidence="8">Transmembrane protein</fullName>
    </recommendedName>
</protein>
<gene>
    <name evidence="3" type="ordered locus">At5g22280</name>
    <name evidence="5" type="ORF">AN1_LOCUS22955</name>
    <name evidence="4" type="ORF">C24_LOCUS22842</name>
</gene>
<feature type="compositionally biased region" description="Basic and acidic residues" evidence="1">
    <location>
        <begin position="127"/>
        <end position="136"/>
    </location>
</feature>
<evidence type="ECO:0000313" key="6">
    <source>
        <dbReference type="Proteomes" id="UP000426265"/>
    </source>
</evidence>
<dbReference type="EMBL" id="CACSHJ010000096">
    <property type="protein sequence ID" value="CAA0404098.1"/>
    <property type="molecule type" value="Genomic_DNA"/>
</dbReference>
<dbReference type="Proteomes" id="UP000426265">
    <property type="component" value="Unassembled WGS sequence"/>
</dbReference>
<dbReference type="Proteomes" id="UP000434276">
    <property type="component" value="Unassembled WGS sequence"/>
</dbReference>